<keyword evidence="1" id="KW-0732">Signal</keyword>
<reference evidence="2 3" key="1">
    <citation type="journal article" date="2005" name="Nucleic Acids Res.">
        <title>Genomic blueprint of Hahella chejuensis, a marine microbe producing an algicidal agent.</title>
        <authorList>
            <person name="Jeong H."/>
            <person name="Yim J.H."/>
            <person name="Lee C."/>
            <person name="Choi S.-H."/>
            <person name="Park Y.K."/>
            <person name="Yoon S.H."/>
            <person name="Hur C.-G."/>
            <person name="Kang H.-Y."/>
            <person name="Kim D."/>
            <person name="Lee H.H."/>
            <person name="Park K.H."/>
            <person name="Park S.-H."/>
            <person name="Park H.-S."/>
            <person name="Lee H.K."/>
            <person name="Oh T.K."/>
            <person name="Kim J.F."/>
        </authorList>
    </citation>
    <scope>NUCLEOTIDE SEQUENCE [LARGE SCALE GENOMIC DNA]</scope>
    <source>
        <strain evidence="2 3">KCTC 2396</strain>
    </source>
</reference>
<dbReference type="HOGENOM" id="CLU_1568559_0_0_6"/>
<gene>
    <name evidence="2" type="ordered locus">HCH_05762</name>
</gene>
<evidence type="ECO:0000313" key="2">
    <source>
        <dbReference type="EMBL" id="ABC32413.1"/>
    </source>
</evidence>
<feature type="chain" id="PRO_5004215360" evidence="1">
    <location>
        <begin position="24"/>
        <end position="170"/>
    </location>
</feature>
<keyword evidence="3" id="KW-1185">Reference proteome</keyword>
<proteinExistence type="predicted"/>
<dbReference type="RefSeq" id="WP_011399472.1">
    <property type="nucleotide sequence ID" value="NC_007645.1"/>
</dbReference>
<dbReference type="OrthoDB" id="6197987at2"/>
<evidence type="ECO:0000256" key="1">
    <source>
        <dbReference type="SAM" id="SignalP"/>
    </source>
</evidence>
<dbReference type="STRING" id="349521.HCH_05762"/>
<sequence length="170" mass="19012">MRKYNSLALTLLWLALSAPPASAHYTFMSFFNLSRGEDNVWRLTAVLAQAGVSATLNQLQTGNSGERFTREQQERQLTNYLLDTVQLSIDGVDIKLSPANVNLGDHETRVVFELKNAPEDFNKVQANIRSFSDNANHHNILTLFKGEGRSKVVLSSKNNYSSLLINQADK</sequence>
<accession>Q2SAB1</accession>
<evidence type="ECO:0000313" key="3">
    <source>
        <dbReference type="Proteomes" id="UP000000238"/>
    </source>
</evidence>
<dbReference type="AlphaFoldDB" id="Q2SAB1"/>
<feature type="signal peptide" evidence="1">
    <location>
        <begin position="1"/>
        <end position="23"/>
    </location>
</feature>
<dbReference type="EMBL" id="CP000155">
    <property type="protein sequence ID" value="ABC32413.1"/>
    <property type="molecule type" value="Genomic_DNA"/>
</dbReference>
<name>Q2SAB1_HAHCH</name>
<protein>
    <submittedName>
        <fullName evidence="2">Uncharacterized protein</fullName>
    </submittedName>
</protein>
<dbReference type="eggNOG" id="ENOG5031372">
    <property type="taxonomic scope" value="Bacteria"/>
</dbReference>
<dbReference type="Proteomes" id="UP000000238">
    <property type="component" value="Chromosome"/>
</dbReference>
<organism evidence="2 3">
    <name type="scientific">Hahella chejuensis (strain KCTC 2396)</name>
    <dbReference type="NCBI Taxonomy" id="349521"/>
    <lineage>
        <taxon>Bacteria</taxon>
        <taxon>Pseudomonadati</taxon>
        <taxon>Pseudomonadota</taxon>
        <taxon>Gammaproteobacteria</taxon>
        <taxon>Oceanospirillales</taxon>
        <taxon>Hahellaceae</taxon>
        <taxon>Hahella</taxon>
    </lineage>
</organism>
<dbReference type="KEGG" id="hch:HCH_05762"/>